<dbReference type="Gene3D" id="3.40.50.300">
    <property type="entry name" value="P-loop containing nucleotide triphosphate hydrolases"/>
    <property type="match status" value="1"/>
</dbReference>
<dbReference type="SUPFAM" id="SSF52540">
    <property type="entry name" value="P-loop containing nucleoside triphosphate hydrolases"/>
    <property type="match status" value="1"/>
</dbReference>
<evidence type="ECO:0008006" key="3">
    <source>
        <dbReference type="Google" id="ProtNLM"/>
    </source>
</evidence>
<sequence length="742" mass="84880">MFKSMVGYRRIPGLSIRSIRSYRAARESPIRSVIENSSPSHHRTTQLKFNPQDKSTDFTSFGLLPFIQANINRVFGVVKSGDIPKKNVGPTEDQRLILSVLSSHHSVVHRGGHSQSGKSFAMAAYAMNYSLTRMPNYGALSRQQKSVDSVILVPTAKAVEEYRKYFAQLTVGIPSSCCPDRIEDDKVSHRPLVIEYLKGDKTEVYVSGTNEDSNAIPHILVCTPEKFHQILTENADFATTVKRSNVHEVRFLGVDNMNWMMNSTSVAGEDNFTVHGKKGKYVGLLQRVVQELNDLQITSYSKGLADRLRWTERKWKVTNTDKELDSFDHCKFMLENSSPTLVPEEIPPQANHVLLKRLLKAKRQVLYKPIQYSFICEPQNPFHQALMRLNSSEQVDEALQKINEEVNNLEQVRFKSTTNELSTNYREYLLEKSASIMKRSVDPQVEFVEKLIRFDDSKRIFRNQERKLVTVGAFPVVEQRHKFSLIQYQSGKIRDINMTKNIPNKADTVKMFVREINVTNHNLKNFHKMYLKQKFAQRLLSNDTTQIFTRIKKTIDQFRIHNPDNHEAFVVVVPSYIKRDSITDARFTWIGDETSSAENTKHTVAYADDLIGSKLPSKNLMVYSTDSLIPQLAVSKYTKESFKNISGIDSPMADLFYFYLLRMSPESQGHLVVVSDSSASLDLQRLAHIVLYNNIQDDVESVHIFPSNKLEVDLSYELTNEMVEENAKTLVKATAKIKKLKS</sequence>
<dbReference type="InterPro" id="IPR027417">
    <property type="entry name" value="P-loop_NTPase"/>
</dbReference>
<protein>
    <recommendedName>
        <fullName evidence="3">RNA helicase</fullName>
    </recommendedName>
</protein>
<keyword evidence="2" id="KW-1185">Reference proteome</keyword>
<dbReference type="EMBL" id="OZ004258">
    <property type="protein sequence ID" value="CAK7913419.1"/>
    <property type="molecule type" value="Genomic_DNA"/>
</dbReference>
<reference evidence="1 2" key="1">
    <citation type="submission" date="2024-01" db="EMBL/GenBank/DDBJ databases">
        <authorList>
            <consortium name="Genoscope - CEA"/>
            <person name="William W."/>
        </authorList>
    </citation>
    <scope>NUCLEOTIDE SEQUENCE [LARGE SCALE GENOMIC DNA]</scope>
    <source>
        <strain evidence="1 2">29B2s-10</strain>
    </source>
</reference>
<evidence type="ECO:0000313" key="1">
    <source>
        <dbReference type="EMBL" id="CAK7913419.1"/>
    </source>
</evidence>
<dbReference type="Proteomes" id="UP001497600">
    <property type="component" value="Chromosome F"/>
</dbReference>
<proteinExistence type="predicted"/>
<organism evidence="1 2">
    <name type="scientific">[Candida] anglica</name>
    <dbReference type="NCBI Taxonomy" id="148631"/>
    <lineage>
        <taxon>Eukaryota</taxon>
        <taxon>Fungi</taxon>
        <taxon>Dikarya</taxon>
        <taxon>Ascomycota</taxon>
        <taxon>Saccharomycotina</taxon>
        <taxon>Pichiomycetes</taxon>
        <taxon>Debaryomycetaceae</taxon>
        <taxon>Kurtzmaniella</taxon>
    </lineage>
</organism>
<accession>A0ABP0EK52</accession>
<gene>
    <name evidence="1" type="ORF">CAAN4_F11628</name>
</gene>
<evidence type="ECO:0000313" key="2">
    <source>
        <dbReference type="Proteomes" id="UP001497600"/>
    </source>
</evidence>
<name>A0ABP0EK52_9ASCO</name>